<evidence type="ECO:0000313" key="1">
    <source>
        <dbReference type="EMBL" id="NOV03607.1"/>
    </source>
</evidence>
<proteinExistence type="predicted"/>
<comment type="caution">
    <text evidence="1">The sequence shown here is derived from an EMBL/GenBank/DDBJ whole genome shotgun (WGS) entry which is preliminary data.</text>
</comment>
<keyword evidence="2" id="KW-1185">Reference proteome</keyword>
<name>A0ABX1ZXB7_9BACL</name>
<gene>
    <name evidence="1" type="ORF">GC097_26735</name>
</gene>
<accession>A0ABX1ZXB7</accession>
<reference evidence="1 2" key="1">
    <citation type="submission" date="2019-10" db="EMBL/GenBank/DDBJ databases">
        <title>Description of Paenibacillus pedi sp. nov.</title>
        <authorList>
            <person name="Carlier A."/>
            <person name="Qi S."/>
        </authorList>
    </citation>
    <scope>NUCLEOTIDE SEQUENCE [LARGE SCALE GENOMIC DNA]</scope>
    <source>
        <strain evidence="1 2">LMG 31457</strain>
    </source>
</reference>
<dbReference type="EMBL" id="WHNZ01000062">
    <property type="protein sequence ID" value="NOV03607.1"/>
    <property type="molecule type" value="Genomic_DNA"/>
</dbReference>
<evidence type="ECO:0008006" key="3">
    <source>
        <dbReference type="Google" id="ProtNLM"/>
    </source>
</evidence>
<dbReference type="Pfam" id="PF13798">
    <property type="entry name" value="PCYCGC"/>
    <property type="match status" value="1"/>
</dbReference>
<dbReference type="InterPro" id="IPR025673">
    <property type="entry name" value="PCYCGC"/>
</dbReference>
<protein>
    <recommendedName>
        <fullName evidence="3">Lipoprotein</fullName>
    </recommendedName>
</protein>
<organism evidence="1 2">
    <name type="scientific">Paenibacillus planticolens</name>
    <dbReference type="NCBI Taxonomy" id="2654976"/>
    <lineage>
        <taxon>Bacteria</taxon>
        <taxon>Bacillati</taxon>
        <taxon>Bacillota</taxon>
        <taxon>Bacilli</taxon>
        <taxon>Bacillales</taxon>
        <taxon>Paenibacillaceae</taxon>
        <taxon>Paenibacillus</taxon>
    </lineage>
</organism>
<sequence length="157" mass="17186">MIVMLSIATVLSACGSPKEASHRNTPANDHHVNGDIQEKTKSVDVLPAFLKSQNEQIRLVYEAAGKATEILKWMPCYCGCGESAGHTSNMNCFIKEVNTDGSVVWDDHGTRCGVCLQIAVQSIKMKQEGKTLKEIRETIDNAYKKGYANPTKTPMPA</sequence>
<dbReference type="Proteomes" id="UP000618579">
    <property type="component" value="Unassembled WGS sequence"/>
</dbReference>
<dbReference type="RefSeq" id="WP_171686418.1">
    <property type="nucleotide sequence ID" value="NZ_WHNZ01000062.1"/>
</dbReference>
<evidence type="ECO:0000313" key="2">
    <source>
        <dbReference type="Proteomes" id="UP000618579"/>
    </source>
</evidence>